<feature type="chain" id="PRO_5046366943" evidence="2">
    <location>
        <begin position="22"/>
        <end position="663"/>
    </location>
</feature>
<feature type="signal peptide" evidence="2">
    <location>
        <begin position="1"/>
        <end position="21"/>
    </location>
</feature>
<keyword evidence="4" id="KW-1185">Reference proteome</keyword>
<evidence type="ECO:0000313" key="4">
    <source>
        <dbReference type="Proteomes" id="UP000443582"/>
    </source>
</evidence>
<dbReference type="Proteomes" id="UP000443582">
    <property type="component" value="Unassembled WGS sequence"/>
</dbReference>
<evidence type="ECO:0000256" key="1">
    <source>
        <dbReference type="SAM" id="MobiDB-lite"/>
    </source>
</evidence>
<organism evidence="3 4">
    <name type="scientific">Halobacteriovorax vibrionivorans</name>
    <dbReference type="NCBI Taxonomy" id="2152716"/>
    <lineage>
        <taxon>Bacteria</taxon>
        <taxon>Pseudomonadati</taxon>
        <taxon>Bdellovibrionota</taxon>
        <taxon>Bacteriovoracia</taxon>
        <taxon>Bacteriovoracales</taxon>
        <taxon>Halobacteriovoraceae</taxon>
        <taxon>Halobacteriovorax</taxon>
    </lineage>
</organism>
<feature type="compositionally biased region" description="Low complexity" evidence="1">
    <location>
        <begin position="32"/>
        <end position="43"/>
    </location>
</feature>
<protein>
    <submittedName>
        <fullName evidence="3">Uncharacterized protein</fullName>
    </submittedName>
</protein>
<proteinExistence type="predicted"/>
<sequence>MKKAIQLKLLVCSLLMVPGSAKVVFTGTSSIGSGSSNTSTTGSVDVGPSSRSTTVECRRDNAVSYGFMKTLLLGNTPKFTVANGKVIIDMPTRVSACISDISAEAITNPVDNNIYLKFDVQVDSSAYPAGSDSIEKEYEKCMNHLAGGDPNFFKVQNLIDKGHLASPSRITIDHPNIDQSRNSELVIASTNKDLDYRDDMPFGLASVAQHTSFSKPSFNCMDFAKPAERKIMANTTPEYDLREEAIAACNGKNLTDIADSLKKLRSSSGGNYDDLTRLLSGIQHSLIEDEVEEMVTRMEEIERDIAPSAEDIENGDEYGVSRDKRKELLREYANHMNKFSKELIPALKSELEHLMTEYDELGESTEDERRKDQITDKIQEINDLIAKFNRQNENGAEYKRVIAALREENMQTSGRKVLTGIIHAQEFSNVKLEGANKRTVDKAETNSDKAISRLERGTLADWGDEALLRAGDKSPLARRRKIIQGLQERAAKDRQQQQAKLSAYDDYIQSYAKDLVSSYCTSGGNYQDCMTVQSTYVPYIYNQYMGWKQNSMSDYNSYFNNRYGSAISEQRSTLGRFNNIYRTTQLNNLQSQLASASSGSPFDLWTGDTSSYSNGIPGFNLDLGGLGQTNFQTSNGWNGQGNFNLMGNQTRSPSSGNWSNPWQ</sequence>
<evidence type="ECO:0000313" key="3">
    <source>
        <dbReference type="EMBL" id="RZF23020.1"/>
    </source>
</evidence>
<name>A0ABY0IJ93_9BACT</name>
<dbReference type="EMBL" id="QDKL01000001">
    <property type="protein sequence ID" value="RZF23020.1"/>
    <property type="molecule type" value="Genomic_DNA"/>
</dbReference>
<feature type="region of interest" description="Disordered" evidence="1">
    <location>
        <begin position="32"/>
        <end position="52"/>
    </location>
</feature>
<keyword evidence="2" id="KW-0732">Signal</keyword>
<accession>A0ABY0IJ93</accession>
<reference evidence="4" key="1">
    <citation type="journal article" date="2019" name="Int. J. Syst. Evol. Microbiol.">
        <title>Halobacteriovorax valvorus sp. nov., a novel prokaryotic predator isolated from coastal seawater of China.</title>
        <authorList>
            <person name="Chen M.-X."/>
        </authorList>
    </citation>
    <scope>NUCLEOTIDE SEQUENCE [LARGE SCALE GENOMIC DNA]</scope>
    <source>
        <strain evidence="4">BL9</strain>
    </source>
</reference>
<dbReference type="RefSeq" id="WP_114705962.1">
    <property type="nucleotide sequence ID" value="NZ_QDKL01000001.1"/>
</dbReference>
<comment type="caution">
    <text evidence="3">The sequence shown here is derived from an EMBL/GenBank/DDBJ whole genome shotgun (WGS) entry which is preliminary data.</text>
</comment>
<evidence type="ECO:0000256" key="2">
    <source>
        <dbReference type="SAM" id="SignalP"/>
    </source>
</evidence>
<gene>
    <name evidence="3" type="ORF">DAY19_04415</name>
</gene>